<evidence type="ECO:0000256" key="1">
    <source>
        <dbReference type="ARBA" id="ARBA00022737"/>
    </source>
</evidence>
<dbReference type="AlphaFoldDB" id="A0AAU7YM19"/>
<dbReference type="PROSITE" id="PS50088">
    <property type="entry name" value="ANK_REPEAT"/>
    <property type="match status" value="3"/>
</dbReference>
<reference evidence="4" key="1">
    <citation type="submission" date="2024-06" db="EMBL/GenBank/DDBJ databases">
        <title>Genome assembly of the Oeneis chryxus ivallda.</title>
        <authorList>
            <person name="MacDonald Z."/>
            <person name="Shaffer H.B."/>
            <person name="Gillespie T."/>
            <person name="Marimuthu M.P.A."/>
            <person name="Nguyen O."/>
            <person name="Fairbairn C.W."/>
            <person name="Seligmann W.E."/>
            <person name="Escalona M."/>
            <person name="Miller C."/>
            <person name="Toffelmier E."/>
        </authorList>
    </citation>
    <scope>NUCLEOTIDE SEQUENCE</scope>
    <source>
        <strain evidence="4">CCGP_102_HBS-TG_Oc004</strain>
    </source>
</reference>
<organism evidence="4">
    <name type="scientific">Wolbachia endosymbiont of Oeneis ivallda</name>
    <dbReference type="NCBI Taxonomy" id="3171168"/>
    <lineage>
        <taxon>Bacteria</taxon>
        <taxon>Pseudomonadati</taxon>
        <taxon>Pseudomonadota</taxon>
        <taxon>Alphaproteobacteria</taxon>
        <taxon>Rickettsiales</taxon>
        <taxon>Anaplasmataceae</taxon>
        <taxon>Wolbachieae</taxon>
        <taxon>Wolbachia</taxon>
    </lineage>
</organism>
<evidence type="ECO:0000313" key="4">
    <source>
        <dbReference type="EMBL" id="XCA35001.1"/>
    </source>
</evidence>
<keyword evidence="2 3" id="KW-0040">ANK repeat</keyword>
<dbReference type="Pfam" id="PF00023">
    <property type="entry name" value="Ank"/>
    <property type="match status" value="1"/>
</dbReference>
<dbReference type="InterPro" id="IPR036770">
    <property type="entry name" value="Ankyrin_rpt-contain_sf"/>
</dbReference>
<dbReference type="PROSITE" id="PS50297">
    <property type="entry name" value="ANK_REP_REGION"/>
    <property type="match status" value="3"/>
</dbReference>
<proteinExistence type="predicted"/>
<dbReference type="Gene3D" id="1.25.40.20">
    <property type="entry name" value="Ankyrin repeat-containing domain"/>
    <property type="match status" value="1"/>
</dbReference>
<feature type="repeat" description="ANK" evidence="3">
    <location>
        <begin position="108"/>
        <end position="140"/>
    </location>
</feature>
<dbReference type="PANTHER" id="PTHR24171">
    <property type="entry name" value="ANKYRIN REPEAT DOMAIN-CONTAINING PROTEIN 39-RELATED"/>
    <property type="match status" value="1"/>
</dbReference>
<dbReference type="PRINTS" id="PR01415">
    <property type="entry name" value="ANKYRIN"/>
</dbReference>
<feature type="repeat" description="ANK" evidence="3">
    <location>
        <begin position="42"/>
        <end position="74"/>
    </location>
</feature>
<dbReference type="EMBL" id="CP158587">
    <property type="protein sequence ID" value="XCA35001.1"/>
    <property type="molecule type" value="Genomic_DNA"/>
</dbReference>
<dbReference type="SMART" id="SM00248">
    <property type="entry name" value="ANK"/>
    <property type="match status" value="4"/>
</dbReference>
<accession>A0AAU7YM19</accession>
<evidence type="ECO:0000256" key="3">
    <source>
        <dbReference type="PROSITE-ProRule" id="PRU00023"/>
    </source>
</evidence>
<sequence>MNEREQRELDELLMNSSKGENIQQITELIEAGANINAVKTVQKETPLHIAVRYGHKEVAELLLNKGANVNAVERRKWTPLHTAVKSGKVQVAELLLDRGANVNAVDNLDMTPLHFALKYNREELVRLLLDRGANVNAVDKKGRTPLSIVASDDYHIGYCDKPMVVRTIIAYAVVHSSITTKPECIVKNIELSKFWDDYQNEMMNVRLSNSNISLYQFLRETDENKLAGYFSGREYDEIRCSDALEYISEFPEHVNTIVSQFDKASDRRDLLDKSKAAIENSNLWVLHQVFDEVTYHLTDKELKNIIEAFPSRNLDNPSAEQLQAAAQAHN</sequence>
<feature type="repeat" description="ANK" evidence="3">
    <location>
        <begin position="75"/>
        <end position="107"/>
    </location>
</feature>
<dbReference type="Pfam" id="PF12796">
    <property type="entry name" value="Ank_2"/>
    <property type="match status" value="1"/>
</dbReference>
<dbReference type="InterPro" id="IPR002110">
    <property type="entry name" value="Ankyrin_rpt"/>
</dbReference>
<dbReference type="SUPFAM" id="SSF48403">
    <property type="entry name" value="Ankyrin repeat"/>
    <property type="match status" value="1"/>
</dbReference>
<protein>
    <submittedName>
        <fullName evidence="4">Ankyrin repeat domain-containing protein</fullName>
    </submittedName>
</protein>
<keyword evidence="1" id="KW-0677">Repeat</keyword>
<name>A0AAU7YM19_9RICK</name>
<gene>
    <name evidence="4" type="ORF">ABS861_06620</name>
</gene>
<evidence type="ECO:0000256" key="2">
    <source>
        <dbReference type="ARBA" id="ARBA00023043"/>
    </source>
</evidence>